<dbReference type="AlphaFoldDB" id="A7HV75"/>
<keyword evidence="4" id="KW-1185">Reference proteome</keyword>
<protein>
    <submittedName>
        <fullName evidence="3">Excinuclease ABC C subunit domain protein</fullName>
    </submittedName>
</protein>
<dbReference type="KEGG" id="pla:Plav_2194"/>
<name>A7HV75_PARL1</name>
<reference evidence="3 4" key="1">
    <citation type="journal article" date="2011" name="Stand. Genomic Sci.">
        <title>Complete genome sequence of Parvibaculum lavamentivorans type strain (DS-1(T)).</title>
        <authorList>
            <person name="Schleheck D."/>
            <person name="Weiss M."/>
            <person name="Pitluck S."/>
            <person name="Bruce D."/>
            <person name="Land M.L."/>
            <person name="Han S."/>
            <person name="Saunders E."/>
            <person name="Tapia R."/>
            <person name="Detter C."/>
            <person name="Brettin T."/>
            <person name="Han J."/>
            <person name="Woyke T."/>
            <person name="Goodwin L."/>
            <person name="Pennacchio L."/>
            <person name="Nolan M."/>
            <person name="Cook A.M."/>
            <person name="Kjelleberg S."/>
            <person name="Thomas T."/>
        </authorList>
    </citation>
    <scope>NUCLEOTIDE SEQUENCE [LARGE SCALE GENOMIC DNA]</scope>
    <source>
        <strain evidence="4">DS-1 / DSM 13023 / NCIMB 13966</strain>
    </source>
</reference>
<dbReference type="Proteomes" id="UP000006377">
    <property type="component" value="Chromosome"/>
</dbReference>
<dbReference type="Pfam" id="PF01541">
    <property type="entry name" value="GIY-YIG"/>
    <property type="match status" value="1"/>
</dbReference>
<dbReference type="Gene3D" id="3.40.1440.10">
    <property type="entry name" value="GIY-YIG endonuclease"/>
    <property type="match status" value="1"/>
</dbReference>
<gene>
    <name evidence="3" type="ordered locus">Plav_2194</name>
</gene>
<dbReference type="SUPFAM" id="SSF82771">
    <property type="entry name" value="GIY-YIG endonuclease"/>
    <property type="match status" value="1"/>
</dbReference>
<evidence type="ECO:0000259" key="2">
    <source>
        <dbReference type="PROSITE" id="PS50164"/>
    </source>
</evidence>
<dbReference type="HOGENOM" id="CLU_135650_0_2_5"/>
<accession>A7HV75</accession>
<evidence type="ECO:0000313" key="3">
    <source>
        <dbReference type="EMBL" id="ABS63808.1"/>
    </source>
</evidence>
<dbReference type="EMBL" id="CP000774">
    <property type="protein sequence ID" value="ABS63808.1"/>
    <property type="molecule type" value="Genomic_DNA"/>
</dbReference>
<dbReference type="InterPro" id="IPR000305">
    <property type="entry name" value="GIY-YIG_endonuc"/>
</dbReference>
<dbReference type="STRING" id="402881.Plav_2194"/>
<dbReference type="OrthoDB" id="287318at2"/>
<dbReference type="RefSeq" id="WP_012111113.1">
    <property type="nucleotide sequence ID" value="NC_009719.1"/>
</dbReference>
<organism evidence="3 4">
    <name type="scientific">Parvibaculum lavamentivorans (strain DS-1 / DSM 13023 / NCIMB 13966)</name>
    <dbReference type="NCBI Taxonomy" id="402881"/>
    <lineage>
        <taxon>Bacteria</taxon>
        <taxon>Pseudomonadati</taxon>
        <taxon>Pseudomonadota</taxon>
        <taxon>Alphaproteobacteria</taxon>
        <taxon>Hyphomicrobiales</taxon>
        <taxon>Parvibaculaceae</taxon>
        <taxon>Parvibaculum</taxon>
    </lineage>
</organism>
<feature type="domain" description="GIY-YIG" evidence="2">
    <location>
        <begin position="7"/>
        <end position="82"/>
    </location>
</feature>
<comment type="similarity">
    <text evidence="1">Belongs to the UPF0213 family.</text>
</comment>
<dbReference type="CDD" id="cd10456">
    <property type="entry name" value="GIY-YIG_UPF0213"/>
    <property type="match status" value="1"/>
</dbReference>
<sequence>MPPAAPKPWYVYILECTGGRLYTGITVDVPMRYKAHASGKGAKFTRSYRPERLVFQQAFVDRAAAAKAEYAIKQLSPAAKRILIRRTLSRNEDQNP</sequence>
<dbReference type="PROSITE" id="PS50164">
    <property type="entry name" value="GIY_YIG"/>
    <property type="match status" value="1"/>
</dbReference>
<dbReference type="PANTHER" id="PTHR34477">
    <property type="entry name" value="UPF0213 PROTEIN YHBQ"/>
    <property type="match status" value="1"/>
</dbReference>
<dbReference type="eggNOG" id="COG2827">
    <property type="taxonomic scope" value="Bacteria"/>
</dbReference>
<evidence type="ECO:0000313" key="4">
    <source>
        <dbReference type="Proteomes" id="UP000006377"/>
    </source>
</evidence>
<evidence type="ECO:0000256" key="1">
    <source>
        <dbReference type="ARBA" id="ARBA00007435"/>
    </source>
</evidence>
<dbReference type="InterPro" id="IPR050190">
    <property type="entry name" value="UPF0213_domain"/>
</dbReference>
<dbReference type="PANTHER" id="PTHR34477:SF1">
    <property type="entry name" value="UPF0213 PROTEIN YHBQ"/>
    <property type="match status" value="1"/>
</dbReference>
<dbReference type="InterPro" id="IPR035901">
    <property type="entry name" value="GIY-YIG_endonuc_sf"/>
</dbReference>
<proteinExistence type="inferred from homology"/>